<gene>
    <name evidence="1" type="ORF">C0Z20_25620</name>
</gene>
<accession>A0A2N7WTN1</accession>
<dbReference type="RefSeq" id="WP_018440813.1">
    <property type="nucleotide sequence ID" value="NZ_KB890173.1"/>
</dbReference>
<keyword evidence="2" id="KW-1185">Reference proteome</keyword>
<sequence>MAAITITDLPLTCDLSRRSMSLIRGAGAPWIFGWIQPFAPPVPSVGPVVNLYQTNNTFYADQVVNQFQLLNVNNTGANSNLTVVAGQNGKNGLG</sequence>
<evidence type="ECO:0000313" key="1">
    <source>
        <dbReference type="EMBL" id="PMS32757.1"/>
    </source>
</evidence>
<organism evidence="1 2">
    <name type="scientific">Trinickia symbiotica</name>
    <dbReference type="NCBI Taxonomy" id="863227"/>
    <lineage>
        <taxon>Bacteria</taxon>
        <taxon>Pseudomonadati</taxon>
        <taxon>Pseudomonadota</taxon>
        <taxon>Betaproteobacteria</taxon>
        <taxon>Burkholderiales</taxon>
        <taxon>Burkholderiaceae</taxon>
        <taxon>Trinickia</taxon>
    </lineage>
</organism>
<protein>
    <submittedName>
        <fullName evidence="1">Uncharacterized protein</fullName>
    </submittedName>
</protein>
<dbReference type="EMBL" id="PNYC01000020">
    <property type="protein sequence ID" value="PMS32757.1"/>
    <property type="molecule type" value="Genomic_DNA"/>
</dbReference>
<name>A0A2N7WTN1_9BURK</name>
<proteinExistence type="predicted"/>
<dbReference type="AlphaFoldDB" id="A0A2N7WTN1"/>
<evidence type="ECO:0000313" key="2">
    <source>
        <dbReference type="Proteomes" id="UP000235777"/>
    </source>
</evidence>
<dbReference type="OrthoDB" id="8756551at2"/>
<comment type="caution">
    <text evidence="1">The sequence shown here is derived from an EMBL/GenBank/DDBJ whole genome shotgun (WGS) entry which is preliminary data.</text>
</comment>
<dbReference type="Proteomes" id="UP000235777">
    <property type="component" value="Unassembled WGS sequence"/>
</dbReference>
<reference evidence="1 2" key="1">
    <citation type="submission" date="2018-01" db="EMBL/GenBank/DDBJ databases">
        <title>Whole genome analyses suggest that Burkholderia sensu lato contains two further novel genera in the rhizoxinica-symbiotica group Mycetohabitans gen. nov., and Trinickia gen. nov.: implications for the evolution of diazotrophy and nodulation in the Burkholderiaceae.</title>
        <authorList>
            <person name="Estrada-de los Santos P."/>
            <person name="Palmer M."/>
            <person name="Chavez-Ramirez B."/>
            <person name="Beukes C."/>
            <person name="Steenkamp E.T."/>
            <person name="Hirsch A.M."/>
            <person name="Manyaka P."/>
            <person name="Maluk M."/>
            <person name="Lafos M."/>
            <person name="Crook M."/>
            <person name="Gross E."/>
            <person name="Simon M.F."/>
            <person name="Bueno dos Reis Junior F."/>
            <person name="Poole P.S."/>
            <person name="Venter S.N."/>
            <person name="James E.K."/>
        </authorList>
    </citation>
    <scope>NUCLEOTIDE SEQUENCE [LARGE SCALE GENOMIC DNA]</scope>
    <source>
        <strain evidence="1 2">JPY 581</strain>
    </source>
</reference>